<proteinExistence type="predicted"/>
<keyword evidence="2" id="KW-1185">Reference proteome</keyword>
<evidence type="ECO:0000313" key="2">
    <source>
        <dbReference type="Proteomes" id="UP000823388"/>
    </source>
</evidence>
<dbReference type="AlphaFoldDB" id="A0A8T0TV30"/>
<comment type="caution">
    <text evidence="1">The sequence shown here is derived from an EMBL/GenBank/DDBJ whole genome shotgun (WGS) entry which is preliminary data.</text>
</comment>
<name>A0A8T0TV30_PANVG</name>
<dbReference type="EMBL" id="CM029043">
    <property type="protein sequence ID" value="KAG2613648.1"/>
    <property type="molecule type" value="Genomic_DNA"/>
</dbReference>
<evidence type="ECO:0000313" key="1">
    <source>
        <dbReference type="EMBL" id="KAG2613648.1"/>
    </source>
</evidence>
<organism evidence="1 2">
    <name type="scientific">Panicum virgatum</name>
    <name type="common">Blackwell switchgrass</name>
    <dbReference type="NCBI Taxonomy" id="38727"/>
    <lineage>
        <taxon>Eukaryota</taxon>
        <taxon>Viridiplantae</taxon>
        <taxon>Streptophyta</taxon>
        <taxon>Embryophyta</taxon>
        <taxon>Tracheophyta</taxon>
        <taxon>Spermatophyta</taxon>
        <taxon>Magnoliopsida</taxon>
        <taxon>Liliopsida</taxon>
        <taxon>Poales</taxon>
        <taxon>Poaceae</taxon>
        <taxon>PACMAD clade</taxon>
        <taxon>Panicoideae</taxon>
        <taxon>Panicodae</taxon>
        <taxon>Paniceae</taxon>
        <taxon>Panicinae</taxon>
        <taxon>Panicum</taxon>
        <taxon>Panicum sect. Hiantes</taxon>
    </lineage>
</organism>
<accession>A0A8T0TV30</accession>
<reference evidence="1" key="1">
    <citation type="submission" date="2020-05" db="EMBL/GenBank/DDBJ databases">
        <title>WGS assembly of Panicum virgatum.</title>
        <authorList>
            <person name="Lovell J.T."/>
            <person name="Jenkins J."/>
            <person name="Shu S."/>
            <person name="Juenger T.E."/>
            <person name="Schmutz J."/>
        </authorList>
    </citation>
    <scope>NUCLEOTIDE SEQUENCE</scope>
    <source>
        <strain evidence="1">AP13</strain>
    </source>
</reference>
<protein>
    <submittedName>
        <fullName evidence="1">Uncharacterized protein</fullName>
    </submittedName>
</protein>
<gene>
    <name evidence="1" type="ORF">PVAP13_4KG411701</name>
</gene>
<sequence>MAWRMAMMQQYVNMVKQDTKPAMEEMDSIIREIKACSPLSWLSRYNAGTGSPGPQKAVWNDAIARLAANNKH</sequence>
<dbReference type="Proteomes" id="UP000823388">
    <property type="component" value="Chromosome 4K"/>
</dbReference>